<dbReference type="InterPro" id="IPR036397">
    <property type="entry name" value="RNaseH_sf"/>
</dbReference>
<evidence type="ECO:0000313" key="3">
    <source>
        <dbReference type="Proteomes" id="UP000031668"/>
    </source>
</evidence>
<comment type="caution">
    <text evidence="2">The sequence shown here is derived from an EMBL/GenBank/DDBJ whole genome shotgun (WGS) entry which is preliminary data.</text>
</comment>
<organism evidence="2 3">
    <name type="scientific">Thelohanellus kitauei</name>
    <name type="common">Myxosporean</name>
    <dbReference type="NCBI Taxonomy" id="669202"/>
    <lineage>
        <taxon>Eukaryota</taxon>
        <taxon>Metazoa</taxon>
        <taxon>Cnidaria</taxon>
        <taxon>Myxozoa</taxon>
        <taxon>Myxosporea</taxon>
        <taxon>Bivalvulida</taxon>
        <taxon>Platysporina</taxon>
        <taxon>Myxobolidae</taxon>
        <taxon>Thelohanellus</taxon>
    </lineage>
</organism>
<dbReference type="Proteomes" id="UP000031668">
    <property type="component" value="Unassembled WGS sequence"/>
</dbReference>
<dbReference type="AlphaFoldDB" id="A0A0C2MNM4"/>
<dbReference type="Gene3D" id="3.30.420.10">
    <property type="entry name" value="Ribonuclease H-like superfamily/Ribonuclease H"/>
    <property type="match status" value="1"/>
</dbReference>
<evidence type="ECO:0000259" key="1">
    <source>
        <dbReference type="Pfam" id="PF13358"/>
    </source>
</evidence>
<feature type="domain" description="Tc1-like transposase DDE" evidence="1">
    <location>
        <begin position="43"/>
        <end position="80"/>
    </location>
</feature>
<evidence type="ECO:0000313" key="2">
    <source>
        <dbReference type="EMBL" id="KII63231.1"/>
    </source>
</evidence>
<gene>
    <name evidence="2" type="ORF">RF11_07912</name>
</gene>
<accession>A0A0C2MNM4</accession>
<protein>
    <recommendedName>
        <fullName evidence="1">Tc1-like transposase DDE domain-containing protein</fullName>
    </recommendedName>
</protein>
<dbReference type="Pfam" id="PF13358">
    <property type="entry name" value="DDE_3"/>
    <property type="match status" value="1"/>
</dbReference>
<keyword evidence="3" id="KW-1185">Reference proteome</keyword>
<sequence>MDGQLMEIPLKKFKNITSKNITVCSAISRTSIMFYKGRRYISLITAMGHEFFYLPPNSPFLNPIENMFSQWKSIVRSFRPNSQNDLMNQIQATTNEITAQNWTNYC</sequence>
<dbReference type="GO" id="GO:0003676">
    <property type="term" value="F:nucleic acid binding"/>
    <property type="evidence" value="ECO:0007669"/>
    <property type="project" value="InterPro"/>
</dbReference>
<dbReference type="EMBL" id="JWZT01004760">
    <property type="protein sequence ID" value="KII63231.1"/>
    <property type="molecule type" value="Genomic_DNA"/>
</dbReference>
<reference evidence="2 3" key="1">
    <citation type="journal article" date="2014" name="Genome Biol. Evol.">
        <title>The genome of the myxosporean Thelohanellus kitauei shows adaptations to nutrient acquisition within its fish host.</title>
        <authorList>
            <person name="Yang Y."/>
            <person name="Xiong J."/>
            <person name="Zhou Z."/>
            <person name="Huo F."/>
            <person name="Miao W."/>
            <person name="Ran C."/>
            <person name="Liu Y."/>
            <person name="Zhang J."/>
            <person name="Feng J."/>
            <person name="Wang M."/>
            <person name="Wang M."/>
            <person name="Wang L."/>
            <person name="Yao B."/>
        </authorList>
    </citation>
    <scope>NUCLEOTIDE SEQUENCE [LARGE SCALE GENOMIC DNA]</scope>
    <source>
        <strain evidence="2">Wuqing</strain>
    </source>
</reference>
<dbReference type="InterPro" id="IPR038717">
    <property type="entry name" value="Tc1-like_DDE_dom"/>
</dbReference>
<proteinExistence type="predicted"/>
<dbReference type="OrthoDB" id="5977738at2759"/>
<name>A0A0C2MNM4_THEKT</name>